<dbReference type="NCBIfam" id="NF033747">
    <property type="entry name" value="class_E_sortase"/>
    <property type="match status" value="1"/>
</dbReference>
<dbReference type="InterPro" id="IPR042003">
    <property type="entry name" value="Sortase_E"/>
</dbReference>
<dbReference type="InterPro" id="IPR023365">
    <property type="entry name" value="Sortase_dom-sf"/>
</dbReference>
<dbReference type="GO" id="GO:0016787">
    <property type="term" value="F:hydrolase activity"/>
    <property type="evidence" value="ECO:0007669"/>
    <property type="project" value="UniProtKB-KW"/>
</dbReference>
<sequence>MSQVKSATHRRQKPSIFARIIGVIGELMITAGLFIGLFIVWQVWWTDIEANREQSAQIAVLREEYVKPDDGIAQPQPGPPPEWTGPTGENETIGIMRIPAFGYEYAYTIKNGTSLTKILDKGSFGRYVDTAFPGQVGNFSTAAHRQTYGAPMLNVPDLKEGDAIVVETPETFLVYKIVADEIVRPNAIWTIAPDPFMAHDSLTNGTPITEPTRRLLTITTCHPPFVSNERWVVHAEFDYWTKREDGLPKELVDPAKLDQATKATPQAISPAPAEGKN</sequence>
<keyword evidence="4" id="KW-0472">Membrane</keyword>
<evidence type="ECO:0000313" key="5">
    <source>
        <dbReference type="EMBL" id="AZR07087.1"/>
    </source>
</evidence>
<feature type="region of interest" description="Disordered" evidence="3">
    <location>
        <begin position="251"/>
        <end position="277"/>
    </location>
</feature>
<dbReference type="EMBL" id="CP033905">
    <property type="protein sequence ID" value="AZR07087.1"/>
    <property type="molecule type" value="Genomic_DNA"/>
</dbReference>
<protein>
    <submittedName>
        <fullName evidence="5">Class E sortase</fullName>
    </submittedName>
</protein>
<dbReference type="Pfam" id="PF04203">
    <property type="entry name" value="Sortase"/>
    <property type="match status" value="1"/>
</dbReference>
<dbReference type="CDD" id="cd05830">
    <property type="entry name" value="Sortase_E"/>
    <property type="match status" value="1"/>
</dbReference>
<evidence type="ECO:0000256" key="4">
    <source>
        <dbReference type="SAM" id="Phobius"/>
    </source>
</evidence>
<name>A0A3S9QMC3_9ACTO</name>
<accession>A0A3S9QMC3</accession>
<organism evidence="5 6">
    <name type="scientific">Trueperella pyogenes</name>
    <dbReference type="NCBI Taxonomy" id="1661"/>
    <lineage>
        <taxon>Bacteria</taxon>
        <taxon>Bacillati</taxon>
        <taxon>Actinomycetota</taxon>
        <taxon>Actinomycetes</taxon>
        <taxon>Actinomycetales</taxon>
        <taxon>Actinomycetaceae</taxon>
        <taxon>Trueperella</taxon>
    </lineage>
</organism>
<evidence type="ECO:0000256" key="3">
    <source>
        <dbReference type="SAM" id="MobiDB-lite"/>
    </source>
</evidence>
<dbReference type="Proteomes" id="UP000275951">
    <property type="component" value="Chromosome"/>
</dbReference>
<keyword evidence="4" id="KW-0812">Transmembrane</keyword>
<evidence type="ECO:0000256" key="1">
    <source>
        <dbReference type="ARBA" id="ARBA00022801"/>
    </source>
</evidence>
<dbReference type="InterPro" id="IPR053465">
    <property type="entry name" value="Sortase_Class_E"/>
</dbReference>
<feature type="transmembrane region" description="Helical" evidence="4">
    <location>
        <begin position="20"/>
        <end position="45"/>
    </location>
</feature>
<reference evidence="5 6" key="1">
    <citation type="submission" date="2018-11" db="EMBL/GenBank/DDBJ databases">
        <title>Multidrug-resistant genes are associated with an 42-kb island TGI1 carrying a complex class 1 integron in a Trueperella pyogenes.</title>
        <authorList>
            <person name="Dong W."/>
        </authorList>
    </citation>
    <scope>NUCLEOTIDE SEQUENCE [LARGE SCALE GENOMIC DNA]</scope>
    <source>
        <strain evidence="5 6">TP4</strain>
    </source>
</reference>
<dbReference type="Gene3D" id="2.40.260.10">
    <property type="entry name" value="Sortase"/>
    <property type="match status" value="1"/>
</dbReference>
<evidence type="ECO:0000313" key="6">
    <source>
        <dbReference type="Proteomes" id="UP000275951"/>
    </source>
</evidence>
<feature type="active site" description="Acyl-thioester intermediate" evidence="2">
    <location>
        <position position="221"/>
    </location>
</feature>
<keyword evidence="1" id="KW-0378">Hydrolase</keyword>
<dbReference type="AlphaFoldDB" id="A0A3S9QMC3"/>
<dbReference type="SUPFAM" id="SSF63817">
    <property type="entry name" value="Sortase"/>
    <property type="match status" value="1"/>
</dbReference>
<proteinExistence type="predicted"/>
<dbReference type="InterPro" id="IPR005754">
    <property type="entry name" value="Sortase"/>
</dbReference>
<keyword evidence="4" id="KW-1133">Transmembrane helix</keyword>
<dbReference type="RefSeq" id="WP_108726393.1">
    <property type="nucleotide sequence ID" value="NZ_CP029001.1"/>
</dbReference>
<evidence type="ECO:0000256" key="2">
    <source>
        <dbReference type="PIRSR" id="PIRSR605754-1"/>
    </source>
</evidence>
<feature type="active site" description="Proton donor/acceptor" evidence="2">
    <location>
        <position position="144"/>
    </location>
</feature>
<gene>
    <name evidence="5" type="ORF">EBQ10_07130</name>
</gene>